<keyword evidence="2" id="KW-0689">Ribosomal protein</keyword>
<dbReference type="InterPro" id="IPR023591">
    <property type="entry name" value="Ribosomal_uS2_flav_dom_sf"/>
</dbReference>
<proteinExistence type="inferred from homology"/>
<protein>
    <recommendedName>
        <fullName evidence="5">30S ribosomal protein S2</fullName>
    </recommendedName>
</protein>
<evidence type="ECO:0008006" key="5">
    <source>
        <dbReference type="Google" id="ProtNLM"/>
    </source>
</evidence>
<sequence length="34" mass="4025">MKLPSVTIKQLLEAGVHLGHKTFRWNPKMKKFIF</sequence>
<gene>
    <name evidence="4" type="ORF">METZ01_LOCUS508950</name>
</gene>
<dbReference type="GO" id="GO:1990904">
    <property type="term" value="C:ribonucleoprotein complex"/>
    <property type="evidence" value="ECO:0007669"/>
    <property type="project" value="UniProtKB-KW"/>
</dbReference>
<comment type="similarity">
    <text evidence="1">Belongs to the universal ribosomal protein uS2 family.</text>
</comment>
<name>A0A383EGW6_9ZZZZ</name>
<dbReference type="GO" id="GO:0003735">
    <property type="term" value="F:structural constituent of ribosome"/>
    <property type="evidence" value="ECO:0007669"/>
    <property type="project" value="InterPro"/>
</dbReference>
<keyword evidence="3" id="KW-0687">Ribonucleoprotein</keyword>
<dbReference type="GO" id="GO:0006412">
    <property type="term" value="P:translation"/>
    <property type="evidence" value="ECO:0007669"/>
    <property type="project" value="InterPro"/>
</dbReference>
<dbReference type="PROSITE" id="PS00962">
    <property type="entry name" value="RIBOSOMAL_S2_1"/>
    <property type="match status" value="1"/>
</dbReference>
<evidence type="ECO:0000256" key="1">
    <source>
        <dbReference type="ARBA" id="ARBA00006242"/>
    </source>
</evidence>
<dbReference type="InterPro" id="IPR001865">
    <property type="entry name" value="Ribosomal_uS2"/>
</dbReference>
<dbReference type="AlphaFoldDB" id="A0A383EGW6"/>
<dbReference type="Gene3D" id="3.40.50.10490">
    <property type="entry name" value="Glucose-6-phosphate isomerase like protein, domain 1"/>
    <property type="match status" value="1"/>
</dbReference>
<dbReference type="EMBL" id="UINC01225860">
    <property type="protein sequence ID" value="SVE56096.1"/>
    <property type="molecule type" value="Genomic_DNA"/>
</dbReference>
<evidence type="ECO:0000313" key="4">
    <source>
        <dbReference type="EMBL" id="SVE56096.1"/>
    </source>
</evidence>
<evidence type="ECO:0000256" key="3">
    <source>
        <dbReference type="ARBA" id="ARBA00023274"/>
    </source>
</evidence>
<dbReference type="SUPFAM" id="SSF52313">
    <property type="entry name" value="Ribosomal protein S2"/>
    <property type="match status" value="1"/>
</dbReference>
<organism evidence="4">
    <name type="scientific">marine metagenome</name>
    <dbReference type="NCBI Taxonomy" id="408172"/>
    <lineage>
        <taxon>unclassified sequences</taxon>
        <taxon>metagenomes</taxon>
        <taxon>ecological metagenomes</taxon>
    </lineage>
</organism>
<dbReference type="GO" id="GO:0005840">
    <property type="term" value="C:ribosome"/>
    <property type="evidence" value="ECO:0007669"/>
    <property type="project" value="UniProtKB-KW"/>
</dbReference>
<reference evidence="4" key="1">
    <citation type="submission" date="2018-05" db="EMBL/GenBank/DDBJ databases">
        <authorList>
            <person name="Lanie J.A."/>
            <person name="Ng W.-L."/>
            <person name="Kazmierczak K.M."/>
            <person name="Andrzejewski T.M."/>
            <person name="Davidsen T.M."/>
            <person name="Wayne K.J."/>
            <person name="Tettelin H."/>
            <person name="Glass J.I."/>
            <person name="Rusch D."/>
            <person name="Podicherti R."/>
            <person name="Tsui H.-C.T."/>
            <person name="Winkler M.E."/>
        </authorList>
    </citation>
    <scope>NUCLEOTIDE SEQUENCE</scope>
</reference>
<dbReference type="InterPro" id="IPR018130">
    <property type="entry name" value="Ribosomal_uS2_CS"/>
</dbReference>
<dbReference type="Pfam" id="PF00318">
    <property type="entry name" value="Ribosomal_S2"/>
    <property type="match status" value="1"/>
</dbReference>
<accession>A0A383EGW6</accession>
<feature type="non-terminal residue" evidence="4">
    <location>
        <position position="34"/>
    </location>
</feature>
<evidence type="ECO:0000256" key="2">
    <source>
        <dbReference type="ARBA" id="ARBA00022980"/>
    </source>
</evidence>